<gene>
    <name evidence="1" type="ORF">FHS13_003871</name>
</gene>
<evidence type="ECO:0008006" key="3">
    <source>
        <dbReference type="Google" id="ProtNLM"/>
    </source>
</evidence>
<reference evidence="1 2" key="1">
    <citation type="submission" date="2020-08" db="EMBL/GenBank/DDBJ databases">
        <title>Genomic Encyclopedia of Type Strains, Phase III (KMG-III): the genomes of soil and plant-associated and newly described type strains.</title>
        <authorList>
            <person name="Whitman W."/>
        </authorList>
    </citation>
    <scope>NUCLEOTIDE SEQUENCE [LARGE SCALE GENOMIC DNA]</scope>
    <source>
        <strain evidence="1 2">CECT 8712</strain>
    </source>
</reference>
<dbReference type="RefSeq" id="WP_184293335.1">
    <property type="nucleotide sequence ID" value="NZ_JACHJO010000012.1"/>
</dbReference>
<proteinExistence type="predicted"/>
<comment type="caution">
    <text evidence="1">The sequence shown here is derived from an EMBL/GenBank/DDBJ whole genome shotgun (WGS) entry which is preliminary data.</text>
</comment>
<dbReference type="Proteomes" id="UP000536604">
    <property type="component" value="Unassembled WGS sequence"/>
</dbReference>
<evidence type="ECO:0000313" key="2">
    <source>
        <dbReference type="Proteomes" id="UP000536604"/>
    </source>
</evidence>
<name>A0A841IUP1_9ACTN</name>
<dbReference type="Pfam" id="PF13692">
    <property type="entry name" value="Glyco_trans_1_4"/>
    <property type="match status" value="1"/>
</dbReference>
<accession>A0A841IUP1</accession>
<keyword evidence="2" id="KW-1185">Reference proteome</keyword>
<dbReference type="SUPFAM" id="SSF53756">
    <property type="entry name" value="UDP-Glycosyltransferase/glycogen phosphorylase"/>
    <property type="match status" value="1"/>
</dbReference>
<sequence>MTVHDSSAAAILDGEEGGARVPARTRRILLWHVHGSWTTAFVHGGHTCLLPVTPDRGPDGRGRARTWDWPANAVELAPDEIRDGEPDLVVLQRPHEIDLAERLLGRRLGRDVPAVYVEHNTPRGDVPATRHPVADRSDIPVVHVTHFNALFWDCGRAPVRVVEHGVPDPGYRFTGEEARAGVVLNEPLRRWRVTGTDLLPALAERAPLDLFGMSVEGVPDRLGLPPSRLRVHEDLPQDAMHDGLARLRAYAHPIRWTSLGLSLIEAMMLGLPVVVLGTTEAYRAVPPEAGAVSTDPGVLAEALRAFVEDRDLALRTGAAARRAALSRYGLTRFLDDWDRVIEEVTS</sequence>
<dbReference type="EMBL" id="JACHJO010000012">
    <property type="protein sequence ID" value="MBB6121892.1"/>
    <property type="molecule type" value="Genomic_DNA"/>
</dbReference>
<protein>
    <recommendedName>
        <fullName evidence="3">Glycosyl transferase family 1</fullName>
    </recommendedName>
</protein>
<dbReference type="AlphaFoldDB" id="A0A841IUP1"/>
<organism evidence="1 2">
    <name type="scientific">Nocardiopsis algeriensis</name>
    <dbReference type="NCBI Taxonomy" id="1478215"/>
    <lineage>
        <taxon>Bacteria</taxon>
        <taxon>Bacillati</taxon>
        <taxon>Actinomycetota</taxon>
        <taxon>Actinomycetes</taxon>
        <taxon>Streptosporangiales</taxon>
        <taxon>Nocardiopsidaceae</taxon>
        <taxon>Nocardiopsis</taxon>
    </lineage>
</organism>
<dbReference type="Gene3D" id="3.40.50.2000">
    <property type="entry name" value="Glycogen Phosphorylase B"/>
    <property type="match status" value="1"/>
</dbReference>
<evidence type="ECO:0000313" key="1">
    <source>
        <dbReference type="EMBL" id="MBB6121892.1"/>
    </source>
</evidence>